<gene>
    <name evidence="1" type="ORF">G3569_07040</name>
</gene>
<protein>
    <recommendedName>
        <fullName evidence="3">6-bladed beta-propeller</fullName>
    </recommendedName>
</protein>
<organism evidence="1 2">
    <name type="scientific">Fodinibius halophilus</name>
    <dbReference type="NCBI Taxonomy" id="1736908"/>
    <lineage>
        <taxon>Bacteria</taxon>
        <taxon>Pseudomonadati</taxon>
        <taxon>Balneolota</taxon>
        <taxon>Balneolia</taxon>
        <taxon>Balneolales</taxon>
        <taxon>Balneolaceae</taxon>
        <taxon>Fodinibius</taxon>
    </lineage>
</organism>
<reference evidence="1 2" key="1">
    <citation type="submission" date="2020-02" db="EMBL/GenBank/DDBJ databases">
        <title>Aliifodinibius halophilus 2W32, complete genome.</title>
        <authorList>
            <person name="Li Y."/>
            <person name="Wu S."/>
        </authorList>
    </citation>
    <scope>NUCLEOTIDE SEQUENCE [LARGE SCALE GENOMIC DNA]</scope>
    <source>
        <strain evidence="1 2">2W32</strain>
    </source>
</reference>
<dbReference type="InterPro" id="IPR011047">
    <property type="entry name" value="Quinoprotein_ADH-like_sf"/>
</dbReference>
<comment type="caution">
    <text evidence="1">The sequence shown here is derived from an EMBL/GenBank/DDBJ whole genome shotgun (WGS) entry which is preliminary data.</text>
</comment>
<dbReference type="EMBL" id="JAALLS010000007">
    <property type="protein sequence ID" value="NGP88104.1"/>
    <property type="molecule type" value="Genomic_DNA"/>
</dbReference>
<dbReference type="RefSeq" id="WP_165267493.1">
    <property type="nucleotide sequence ID" value="NZ_JAALLS010000007.1"/>
</dbReference>
<dbReference type="SUPFAM" id="SSF50998">
    <property type="entry name" value="Quinoprotein alcohol dehydrogenase-like"/>
    <property type="match status" value="1"/>
</dbReference>
<dbReference type="Proteomes" id="UP000479132">
    <property type="component" value="Unassembled WGS sequence"/>
</dbReference>
<name>A0A6M1TAW3_9BACT</name>
<dbReference type="AlphaFoldDB" id="A0A6M1TAW3"/>
<keyword evidence="2" id="KW-1185">Reference proteome</keyword>
<evidence type="ECO:0000313" key="2">
    <source>
        <dbReference type="Proteomes" id="UP000479132"/>
    </source>
</evidence>
<evidence type="ECO:0008006" key="3">
    <source>
        <dbReference type="Google" id="ProtNLM"/>
    </source>
</evidence>
<accession>A0A6M1TAW3</accession>
<sequence length="325" mass="37661">MRRFLLIVLMFFGALPVYGQTDALKLKKIHTYSFERGYYNTFLEVNGDIVGLVCPNLNRIYLVNIEKKTIDDVQFSKGRGPGEVSRGPFGIALMKEKLYMGDTDSQRFIVYNFKTDRLKTNKYQGKNVMKSIYGYPDNKIMMTTYSTTGIGYFIYDASKDRILHKYKFDKPLQNNFRVDGVPAISGRYLVHANYNYGDLYVWRLSDSELYKKSTVIEFSETPQTKKAKMGDMVGTIPPQNVEVKLVEIANNPVAEDRIFLLMKGEKDQNYETNYVYDYNFLEGEIVGKYAIDAYSTLIASNSTDLFAYSEERDKLYQYRIEVIKK</sequence>
<evidence type="ECO:0000313" key="1">
    <source>
        <dbReference type="EMBL" id="NGP88104.1"/>
    </source>
</evidence>
<proteinExistence type="predicted"/>